<proteinExistence type="predicted"/>
<dbReference type="InterPro" id="IPR011009">
    <property type="entry name" value="Kinase-like_dom_sf"/>
</dbReference>
<dbReference type="Gene3D" id="3.30.200.20">
    <property type="entry name" value="Phosphorylase Kinase, domain 1"/>
    <property type="match status" value="1"/>
</dbReference>
<keyword evidence="2" id="KW-1185">Reference proteome</keyword>
<dbReference type="SUPFAM" id="SSF56112">
    <property type="entry name" value="Protein kinase-like (PK-like)"/>
    <property type="match status" value="1"/>
</dbReference>
<dbReference type="Proteomes" id="UP000001595">
    <property type="component" value="Chromosome 7"/>
</dbReference>
<accession>A0A8I5TEH4</accession>
<dbReference type="AlphaFoldDB" id="A0A8I5TEH4"/>
<evidence type="ECO:0000313" key="1">
    <source>
        <dbReference type="Ensembl" id="ENSPPYP00000031187.1"/>
    </source>
</evidence>
<name>A0A8I5TEH4_PONAB</name>
<evidence type="ECO:0000313" key="2">
    <source>
        <dbReference type="Proteomes" id="UP000001595"/>
    </source>
</evidence>
<dbReference type="Ensembl" id="ENSPPYT00000039114.1">
    <property type="protein sequence ID" value="ENSPPYP00000031187.1"/>
    <property type="gene ID" value="ENSPPYG00000041304.1"/>
</dbReference>
<reference evidence="1" key="3">
    <citation type="submission" date="2025-09" db="UniProtKB">
        <authorList>
            <consortium name="Ensembl"/>
        </authorList>
    </citation>
    <scope>IDENTIFICATION</scope>
</reference>
<sequence>GPLRPSVLGTPRGVSIVVRCCIHKPTSQEHAVKVNVTSGGSFTPEEVQELREATLKEVDILHKVSGHPNIKPPGVPLLRI</sequence>
<protein>
    <submittedName>
        <fullName evidence="1">Uncharacterized protein</fullName>
    </submittedName>
</protein>
<reference evidence="1" key="2">
    <citation type="submission" date="2025-08" db="UniProtKB">
        <authorList>
            <consortium name="Ensembl"/>
        </authorList>
    </citation>
    <scope>IDENTIFICATION</scope>
</reference>
<reference evidence="1 2" key="1">
    <citation type="submission" date="2008-02" db="EMBL/GenBank/DDBJ databases">
        <title>A 6x draft sequence assembly of the Pongo pygmaeus abelii genome.</title>
        <authorList>
            <person name="Wilson R.K."/>
            <person name="Mardis E."/>
        </authorList>
    </citation>
    <scope>NUCLEOTIDE SEQUENCE [LARGE SCALE GENOMIC DNA]</scope>
</reference>
<organism evidence="1 2">
    <name type="scientific">Pongo abelii</name>
    <name type="common">Sumatran orangutan</name>
    <name type="synonym">Pongo pygmaeus abelii</name>
    <dbReference type="NCBI Taxonomy" id="9601"/>
    <lineage>
        <taxon>Eukaryota</taxon>
        <taxon>Metazoa</taxon>
        <taxon>Chordata</taxon>
        <taxon>Craniata</taxon>
        <taxon>Vertebrata</taxon>
        <taxon>Euteleostomi</taxon>
        <taxon>Mammalia</taxon>
        <taxon>Eutheria</taxon>
        <taxon>Euarchontoglires</taxon>
        <taxon>Primates</taxon>
        <taxon>Haplorrhini</taxon>
        <taxon>Catarrhini</taxon>
        <taxon>Hominidae</taxon>
        <taxon>Pongo</taxon>
    </lineage>
</organism>